<name>A0A481YUV2_9VIRU</name>
<dbReference type="EMBL" id="MK500339">
    <property type="protein sequence ID" value="QBK86968.1"/>
    <property type="molecule type" value="Genomic_DNA"/>
</dbReference>
<proteinExistence type="predicted"/>
<gene>
    <name evidence="1" type="ORF">LCMAC103_03100</name>
</gene>
<reference evidence="1" key="1">
    <citation type="journal article" date="2019" name="MBio">
        <title>Virus Genomes from Deep Sea Sediments Expand the Ocean Megavirome and Support Independent Origins of Viral Gigantism.</title>
        <authorList>
            <person name="Backstrom D."/>
            <person name="Yutin N."/>
            <person name="Jorgensen S.L."/>
            <person name="Dharamshi J."/>
            <person name="Homa F."/>
            <person name="Zaremba-Niedwiedzka K."/>
            <person name="Spang A."/>
            <person name="Wolf Y.I."/>
            <person name="Koonin E.V."/>
            <person name="Ettema T.J."/>
        </authorList>
    </citation>
    <scope>NUCLEOTIDE SEQUENCE</scope>
</reference>
<evidence type="ECO:0000313" key="1">
    <source>
        <dbReference type="EMBL" id="QBK86968.1"/>
    </source>
</evidence>
<protein>
    <submittedName>
        <fullName evidence="1">Uncharacterized protein</fullName>
    </submittedName>
</protein>
<organism evidence="1">
    <name type="scientific">Marseillevirus LCMAC103</name>
    <dbReference type="NCBI Taxonomy" id="2506604"/>
    <lineage>
        <taxon>Viruses</taxon>
        <taxon>Varidnaviria</taxon>
        <taxon>Bamfordvirae</taxon>
        <taxon>Nucleocytoviricota</taxon>
        <taxon>Megaviricetes</taxon>
        <taxon>Pimascovirales</taxon>
        <taxon>Pimascovirales incertae sedis</taxon>
        <taxon>Marseilleviridae</taxon>
    </lineage>
</organism>
<sequence>MTQTPRVLVCVLGNLRGSPVAWNSLLEHVVAPNNADLALCYHNTGDGGEEENTVLYKAAKYRWRVPEFSDWGVALDGVAKGETAWRKVLPMPGILWGGVFRDGARLKGSGAIIYFFRHCLKGRLLAHKLHEAYDAFVITRADHFYVRHPKIELLDLRRLWIPEGEDYGGLCDRHMIVGKENVVAVLSMLDCLFADPDKFVATFHLGGAHRRLNTEIFLSMFLRENKLHASVRRFERTFFLVKTATDQTSWAGNALFVDALGLYCKYPNELRLTNVRCKTDIR</sequence>
<accession>A0A481YUV2</accession>